<protein>
    <submittedName>
        <fullName evidence="1">Uncharacterized protein</fullName>
    </submittedName>
</protein>
<dbReference type="Proteomes" id="UP000050277">
    <property type="component" value="Unassembled WGS sequence"/>
</dbReference>
<dbReference type="AlphaFoldDB" id="A0A0P6Y1Q0"/>
<dbReference type="EMBL" id="LGKP01000030">
    <property type="protein sequence ID" value="KPL83008.1"/>
    <property type="molecule type" value="Genomic_DNA"/>
</dbReference>
<organism evidence="1 2">
    <name type="scientific">Herpetosiphon geysericola</name>
    <dbReference type="NCBI Taxonomy" id="70996"/>
    <lineage>
        <taxon>Bacteria</taxon>
        <taxon>Bacillati</taxon>
        <taxon>Chloroflexota</taxon>
        <taxon>Chloroflexia</taxon>
        <taxon>Herpetosiphonales</taxon>
        <taxon>Herpetosiphonaceae</taxon>
        <taxon>Herpetosiphon</taxon>
    </lineage>
</organism>
<name>A0A0P6Y1Q0_9CHLR</name>
<reference evidence="1 2" key="1">
    <citation type="submission" date="2015-07" db="EMBL/GenBank/DDBJ databases">
        <title>Whole genome sequence of Herpetosiphon geysericola DSM 7119.</title>
        <authorList>
            <person name="Hemp J."/>
            <person name="Ward L.M."/>
            <person name="Pace L.A."/>
            <person name="Fischer W.W."/>
        </authorList>
    </citation>
    <scope>NUCLEOTIDE SEQUENCE [LARGE SCALE GENOMIC DNA]</scope>
    <source>
        <strain evidence="1 2">DSM 7119</strain>
    </source>
</reference>
<sequence length="120" mass="13540">MEIMTPQQRTIWIESITIANWMSQALEGSPEGLSRLIRRQLQHPKHAALLICDPGGDVLPPYKCTAILKSTSLTAAGFYSWVEVCWFVANLDLPIPIMVATLVERLVWEDVAQDRSFDDL</sequence>
<evidence type="ECO:0000313" key="1">
    <source>
        <dbReference type="EMBL" id="KPL83008.1"/>
    </source>
</evidence>
<gene>
    <name evidence="1" type="ORF">SE18_19380</name>
</gene>
<accession>A0A0P6Y1Q0</accession>
<proteinExistence type="predicted"/>
<comment type="caution">
    <text evidence="1">The sequence shown here is derived from an EMBL/GenBank/DDBJ whole genome shotgun (WGS) entry which is preliminary data.</text>
</comment>
<evidence type="ECO:0000313" key="2">
    <source>
        <dbReference type="Proteomes" id="UP000050277"/>
    </source>
</evidence>
<dbReference type="RefSeq" id="WP_054536115.1">
    <property type="nucleotide sequence ID" value="NZ_LGKP01000030.1"/>
</dbReference>
<keyword evidence="2" id="KW-1185">Reference proteome</keyword>
<dbReference type="STRING" id="70996.SE18_19380"/>